<proteinExistence type="predicted"/>
<sequence>MSCWLIYNLLLRTIMPRNYQRKRCKKWTIQDIKNAINDHNINKKSCIVLEKEYGIPVATLRRYLKRKVEDYPVNGGRFKNIFSHEQLLQLKVYLTEIDRQSQVGLKKVEYQKLIYDFAVNNNIPHRFSNITKLAGKDWMMNFMKKYNFSLKKPKATIIRQISSPCVLTEEDKKQMRKNIILHRRKVLSFLENVYDTDLKEKVELDQSELLKVDMFFKSNGQEPIPENIKVKDEFQVKKELDYINNYES</sequence>
<evidence type="ECO:0000313" key="2">
    <source>
        <dbReference type="Proteomes" id="UP000325440"/>
    </source>
</evidence>
<evidence type="ECO:0008006" key="3">
    <source>
        <dbReference type="Google" id="ProtNLM"/>
    </source>
</evidence>
<accession>A0A5E4NTA9</accession>
<dbReference type="Proteomes" id="UP000325440">
    <property type="component" value="Unassembled WGS sequence"/>
</dbReference>
<dbReference type="AlphaFoldDB" id="A0A5E4NTA9"/>
<name>A0A5E4NTA9_9HEMI</name>
<gene>
    <name evidence="1" type="ORF">CINCED_3A022598</name>
</gene>
<protein>
    <recommendedName>
        <fullName evidence="3">HTH CENPB-type domain-containing protein</fullName>
    </recommendedName>
</protein>
<dbReference type="EMBL" id="CABPRJ010002407">
    <property type="protein sequence ID" value="VVC45623.1"/>
    <property type="molecule type" value="Genomic_DNA"/>
</dbReference>
<evidence type="ECO:0000313" key="1">
    <source>
        <dbReference type="EMBL" id="VVC45623.1"/>
    </source>
</evidence>
<dbReference type="OrthoDB" id="6584360at2759"/>
<organism evidence="1 2">
    <name type="scientific">Cinara cedri</name>
    <dbReference type="NCBI Taxonomy" id="506608"/>
    <lineage>
        <taxon>Eukaryota</taxon>
        <taxon>Metazoa</taxon>
        <taxon>Ecdysozoa</taxon>
        <taxon>Arthropoda</taxon>
        <taxon>Hexapoda</taxon>
        <taxon>Insecta</taxon>
        <taxon>Pterygota</taxon>
        <taxon>Neoptera</taxon>
        <taxon>Paraneoptera</taxon>
        <taxon>Hemiptera</taxon>
        <taxon>Sternorrhyncha</taxon>
        <taxon>Aphidomorpha</taxon>
        <taxon>Aphidoidea</taxon>
        <taxon>Aphididae</taxon>
        <taxon>Lachninae</taxon>
        <taxon>Cinara</taxon>
    </lineage>
</organism>
<reference evidence="1 2" key="1">
    <citation type="submission" date="2019-08" db="EMBL/GenBank/DDBJ databases">
        <authorList>
            <person name="Alioto T."/>
            <person name="Alioto T."/>
            <person name="Gomez Garrido J."/>
        </authorList>
    </citation>
    <scope>NUCLEOTIDE SEQUENCE [LARGE SCALE GENOMIC DNA]</scope>
</reference>
<keyword evidence="2" id="KW-1185">Reference proteome</keyword>